<evidence type="ECO:0000313" key="1">
    <source>
        <dbReference type="EMBL" id="MFB2833293.1"/>
    </source>
</evidence>
<gene>
    <name evidence="1" type="ORF">ACE1CA_02030</name>
</gene>
<accession>A0ABV4WDY6</accession>
<reference evidence="1 2" key="1">
    <citation type="submission" date="2024-09" db="EMBL/GenBank/DDBJ databases">
        <title>Floridaenema gen nov. (Aerosakkonemataceae, Aerosakkonematales ord. nov., Cyanobacteria) from benthic tropical and subtropical fresh waters, with the description of four new species.</title>
        <authorList>
            <person name="Moretto J.A."/>
            <person name="Berthold D.E."/>
            <person name="Lefler F.W."/>
            <person name="Huang I.-S."/>
            <person name="Laughinghouse H. IV."/>
        </authorList>
    </citation>
    <scope>NUCLEOTIDE SEQUENCE [LARGE SCALE GENOMIC DNA]</scope>
    <source>
        <strain evidence="1 2">BLCC-F167</strain>
    </source>
</reference>
<keyword evidence="2" id="KW-1185">Reference proteome</keyword>
<evidence type="ECO:0000313" key="2">
    <source>
        <dbReference type="Proteomes" id="UP001576780"/>
    </source>
</evidence>
<comment type="caution">
    <text evidence="1">The sequence shown here is derived from an EMBL/GenBank/DDBJ whole genome shotgun (WGS) entry which is preliminary data.</text>
</comment>
<protein>
    <submittedName>
        <fullName evidence="1">Uncharacterized protein</fullName>
    </submittedName>
</protein>
<organism evidence="1 2">
    <name type="scientific">Floridaenema evergladense BLCC-F167</name>
    <dbReference type="NCBI Taxonomy" id="3153639"/>
    <lineage>
        <taxon>Bacteria</taxon>
        <taxon>Bacillati</taxon>
        <taxon>Cyanobacteriota</taxon>
        <taxon>Cyanophyceae</taxon>
        <taxon>Oscillatoriophycideae</taxon>
        <taxon>Aerosakkonematales</taxon>
        <taxon>Aerosakkonemataceae</taxon>
        <taxon>Floridanema</taxon>
        <taxon>Floridanema evergladense</taxon>
    </lineage>
</organism>
<proteinExistence type="predicted"/>
<dbReference type="Proteomes" id="UP001576780">
    <property type="component" value="Unassembled WGS sequence"/>
</dbReference>
<dbReference type="EMBL" id="JBHFNT010000026">
    <property type="protein sequence ID" value="MFB2833293.1"/>
    <property type="molecule type" value="Genomic_DNA"/>
</dbReference>
<sequence length="87" mass="10013">MRTDLRIPNKLCRAFRGVCSRIESKIKGELTQRIEAKVTNELNDPRIKAKVANTVKQSLANRLGQYRNWEIARVSSKGNNFILTLRN</sequence>
<name>A0ABV4WDY6_9CYAN</name>